<dbReference type="PANTHER" id="PTHR47540:SF2">
    <property type="entry name" value="ZN(II)2CYS6 TRANSCRIPTION FACTOR (EUROFUNG)"/>
    <property type="match status" value="1"/>
</dbReference>
<dbReference type="Pfam" id="PF04082">
    <property type="entry name" value="Fungal_trans"/>
    <property type="match status" value="1"/>
</dbReference>
<proteinExistence type="predicted"/>
<keyword evidence="5" id="KW-0238">DNA-binding</keyword>
<accession>H2AMQ1</accession>
<dbReference type="CDD" id="cd12148">
    <property type="entry name" value="fungal_TF_MHR"/>
    <property type="match status" value="1"/>
</dbReference>
<dbReference type="GO" id="GO:0000981">
    <property type="term" value="F:DNA-binding transcription factor activity, RNA polymerase II-specific"/>
    <property type="evidence" value="ECO:0007669"/>
    <property type="project" value="InterPro"/>
</dbReference>
<dbReference type="PROSITE" id="PS50048">
    <property type="entry name" value="ZN2_CY6_FUNGAL_2"/>
    <property type="match status" value="1"/>
</dbReference>
<evidence type="ECO:0000313" key="9">
    <source>
        <dbReference type="EMBL" id="CCF55651.1"/>
    </source>
</evidence>
<evidence type="ECO:0000256" key="1">
    <source>
        <dbReference type="ARBA" id="ARBA00004123"/>
    </source>
</evidence>
<dbReference type="SUPFAM" id="SSF57701">
    <property type="entry name" value="Zn2/Cys6 DNA-binding domain"/>
    <property type="match status" value="1"/>
</dbReference>
<sequence>MSKSTTKQRLRVQKACDICKRRKVKCDGLSPCSNCIRHNVDCTYDYRTFASRKKPRFITNVLSSSRESSVASSIPLSSNGKSVFIEDQTAKLLLELSSNREHSSNSSLYVNDEKQLSSIRRDYIIHGPEIDNQKSPWFTFSRDKYRFHRRYQNVLPYYLGRSLLSQLPPDSIKSFNLEVPRIQNYGWNLSGGHYIKASTFSDSNDSNNNGDLFFNFDNSMHLSIVNKLLNFFFNEINKSLSILDYSTFWKQYNNGFLQQGKQNNNSTKLFTSILYLVLAIALRFKDGELQAPNVEEPFFSEEELLFLNKTHDKEGKLFNYSYSIVSKLTFEWESFELLQSWLLITFYLRTCHRQIACWSALGKAVTMCKGMSLHLNQLPEIHSENDRIKAWNCFWAVFIMDKLISFQIGRAYLLDLPIDTMIRPDNATKTKDISWFSSETIHLYELSLLILCFQKQNAQELSPTESLEFRQSLDLWISKQNFDNWSSLYQVQPFLTYLDIKLTFEAKTLLALLEPPTDLTSKSLHFNVDFNSLISASCHSINLLELIVKNKQFFIPWWLNLSQLFSVSLISLTLLQAGIKTNSTKDLLARSMNLWNSLANEKPKNPPSMLAQCVWCIKMLNHIACLRLLQATSILNELVGINETTDNSVNKNNFEQFAKVGEDEEPDQENDSNMPFQILQDSLSTPTDDLLEEDLFGNLQWFDQAFL</sequence>
<dbReference type="GO" id="GO:0006351">
    <property type="term" value="P:DNA-templated transcription"/>
    <property type="evidence" value="ECO:0007669"/>
    <property type="project" value="InterPro"/>
</dbReference>
<reference evidence="9 10" key="1">
    <citation type="journal article" date="2011" name="Proc. Natl. Acad. Sci. U.S.A.">
        <title>Evolutionary erosion of yeast sex chromosomes by mating-type switching accidents.</title>
        <authorList>
            <person name="Gordon J.L."/>
            <person name="Armisen D."/>
            <person name="Proux-Wera E."/>
            <person name="Oheigeartaigh S.S."/>
            <person name="Byrne K.P."/>
            <person name="Wolfe K.H."/>
        </authorList>
    </citation>
    <scope>NUCLEOTIDE SEQUENCE [LARGE SCALE GENOMIC DNA]</scope>
    <source>
        <strain evidence="10">ATCC 22294 / BCRC 22015 / CBS 2517 / CECT 1963 / NBRC 1671 / NRRL Y-8276</strain>
    </source>
</reference>
<organism evidence="9 10">
    <name type="scientific">Kazachstania africana (strain ATCC 22294 / BCRC 22015 / CBS 2517 / CECT 1963 / NBRC 1671 / NRRL Y-8276)</name>
    <name type="common">Yeast</name>
    <name type="synonym">Kluyveromyces africanus</name>
    <dbReference type="NCBI Taxonomy" id="1071382"/>
    <lineage>
        <taxon>Eukaryota</taxon>
        <taxon>Fungi</taxon>
        <taxon>Dikarya</taxon>
        <taxon>Ascomycota</taxon>
        <taxon>Saccharomycotina</taxon>
        <taxon>Saccharomycetes</taxon>
        <taxon>Saccharomycetales</taxon>
        <taxon>Saccharomycetaceae</taxon>
        <taxon>Kazachstania</taxon>
    </lineage>
</organism>
<keyword evidence="7" id="KW-0539">Nucleus</keyword>
<dbReference type="RefSeq" id="XP_003954786.1">
    <property type="nucleotide sequence ID" value="XM_003954737.1"/>
</dbReference>
<dbReference type="Proteomes" id="UP000005220">
    <property type="component" value="Chromosome 1"/>
</dbReference>
<dbReference type="Gene3D" id="4.10.240.10">
    <property type="entry name" value="Zn(2)-C6 fungal-type DNA-binding domain"/>
    <property type="match status" value="1"/>
</dbReference>
<dbReference type="eggNOG" id="ENOG502RBGV">
    <property type="taxonomic scope" value="Eukaryota"/>
</dbReference>
<dbReference type="CDD" id="cd00067">
    <property type="entry name" value="GAL4"/>
    <property type="match status" value="1"/>
</dbReference>
<dbReference type="OrthoDB" id="4064873at2759"/>
<evidence type="ECO:0000313" key="10">
    <source>
        <dbReference type="Proteomes" id="UP000005220"/>
    </source>
</evidence>
<name>H2AMQ1_KAZAF</name>
<dbReference type="PROSITE" id="PS00463">
    <property type="entry name" value="ZN2_CY6_FUNGAL_1"/>
    <property type="match status" value="1"/>
</dbReference>
<keyword evidence="4" id="KW-0805">Transcription regulation</keyword>
<dbReference type="FunCoup" id="H2AMQ1">
    <property type="interactions" value="131"/>
</dbReference>
<comment type="subcellular location">
    <subcellularLocation>
        <location evidence="1">Nucleus</location>
    </subcellularLocation>
</comment>
<evidence type="ECO:0000256" key="5">
    <source>
        <dbReference type="ARBA" id="ARBA00023125"/>
    </source>
</evidence>
<dbReference type="Pfam" id="PF00172">
    <property type="entry name" value="Zn_clus"/>
    <property type="match status" value="1"/>
</dbReference>
<keyword evidence="2" id="KW-0479">Metal-binding</keyword>
<evidence type="ECO:0000256" key="4">
    <source>
        <dbReference type="ARBA" id="ARBA00023015"/>
    </source>
</evidence>
<dbReference type="GeneID" id="13882326"/>
<dbReference type="InterPro" id="IPR051711">
    <property type="entry name" value="Stress_Response_Reg"/>
</dbReference>
<evidence type="ECO:0000256" key="3">
    <source>
        <dbReference type="ARBA" id="ARBA00022833"/>
    </source>
</evidence>
<dbReference type="EMBL" id="HE650821">
    <property type="protein sequence ID" value="CCF55651.1"/>
    <property type="molecule type" value="Genomic_DNA"/>
</dbReference>
<dbReference type="KEGG" id="kaf:KAFR_0A02130"/>
<evidence type="ECO:0000256" key="7">
    <source>
        <dbReference type="ARBA" id="ARBA00023242"/>
    </source>
</evidence>
<dbReference type="GO" id="GO:0005634">
    <property type="term" value="C:nucleus"/>
    <property type="evidence" value="ECO:0007669"/>
    <property type="project" value="UniProtKB-SubCell"/>
</dbReference>
<keyword evidence="10" id="KW-1185">Reference proteome</keyword>
<gene>
    <name evidence="9" type="primary">KAFR0A02130</name>
    <name evidence="9" type="ORF">KAFR_0A02130</name>
</gene>
<dbReference type="GO" id="GO:0043565">
    <property type="term" value="F:sequence-specific DNA binding"/>
    <property type="evidence" value="ECO:0007669"/>
    <property type="project" value="TreeGrafter"/>
</dbReference>
<dbReference type="GO" id="GO:0008270">
    <property type="term" value="F:zinc ion binding"/>
    <property type="evidence" value="ECO:0007669"/>
    <property type="project" value="InterPro"/>
</dbReference>
<dbReference type="AlphaFoldDB" id="H2AMQ1"/>
<dbReference type="SMART" id="SM00906">
    <property type="entry name" value="Fungal_trans"/>
    <property type="match status" value="1"/>
</dbReference>
<dbReference type="PANTHER" id="PTHR47540">
    <property type="entry name" value="THIAMINE REPRESSIBLE GENES REGULATORY PROTEIN THI5"/>
    <property type="match status" value="1"/>
</dbReference>
<evidence type="ECO:0000259" key="8">
    <source>
        <dbReference type="PROSITE" id="PS50048"/>
    </source>
</evidence>
<feature type="domain" description="Zn(2)-C6 fungal-type" evidence="8">
    <location>
        <begin position="15"/>
        <end position="44"/>
    </location>
</feature>
<keyword evidence="6" id="KW-0804">Transcription</keyword>
<protein>
    <recommendedName>
        <fullName evidence="8">Zn(2)-C6 fungal-type domain-containing protein</fullName>
    </recommendedName>
</protein>
<keyword evidence="3" id="KW-0862">Zinc</keyword>
<dbReference type="SMART" id="SM00066">
    <property type="entry name" value="GAL4"/>
    <property type="match status" value="1"/>
</dbReference>
<dbReference type="InParanoid" id="H2AMQ1"/>
<dbReference type="GO" id="GO:0045944">
    <property type="term" value="P:positive regulation of transcription by RNA polymerase II"/>
    <property type="evidence" value="ECO:0007669"/>
    <property type="project" value="TreeGrafter"/>
</dbReference>
<dbReference type="InterPro" id="IPR007219">
    <property type="entry name" value="XnlR_reg_dom"/>
</dbReference>
<dbReference type="InterPro" id="IPR036864">
    <property type="entry name" value="Zn2-C6_fun-type_DNA-bd_sf"/>
</dbReference>
<evidence type="ECO:0000256" key="6">
    <source>
        <dbReference type="ARBA" id="ARBA00023163"/>
    </source>
</evidence>
<dbReference type="InterPro" id="IPR001138">
    <property type="entry name" value="Zn2Cys6_DnaBD"/>
</dbReference>
<evidence type="ECO:0000256" key="2">
    <source>
        <dbReference type="ARBA" id="ARBA00022723"/>
    </source>
</evidence>
<dbReference type="HOGENOM" id="CLU_012010_0_0_1"/>